<keyword evidence="2" id="KW-0067">ATP-binding</keyword>
<dbReference type="PANTHER" id="PTHR11353">
    <property type="entry name" value="CHAPERONIN"/>
    <property type="match status" value="1"/>
</dbReference>
<evidence type="ECO:0000256" key="2">
    <source>
        <dbReference type="ARBA" id="ARBA00022840"/>
    </source>
</evidence>
<evidence type="ECO:0000256" key="3">
    <source>
        <dbReference type="ARBA" id="ARBA00023186"/>
    </source>
</evidence>
<dbReference type="Proteomes" id="UP000663836">
    <property type="component" value="Unassembled WGS sequence"/>
</dbReference>
<dbReference type="GO" id="GO:0005524">
    <property type="term" value="F:ATP binding"/>
    <property type="evidence" value="ECO:0007669"/>
    <property type="project" value="UniProtKB-KW"/>
</dbReference>
<keyword evidence="1" id="KW-0547">Nucleotide-binding</keyword>
<accession>A0A820MTX7</accession>
<dbReference type="SUPFAM" id="SSF52029">
    <property type="entry name" value="GroEL apical domain-like"/>
    <property type="match status" value="1"/>
</dbReference>
<dbReference type="EMBL" id="CAJOBD010059403">
    <property type="protein sequence ID" value="CAF4377842.1"/>
    <property type="molecule type" value="Genomic_DNA"/>
</dbReference>
<dbReference type="Pfam" id="PF00118">
    <property type="entry name" value="Cpn60_TCP1"/>
    <property type="match status" value="1"/>
</dbReference>
<dbReference type="GO" id="GO:0140662">
    <property type="term" value="F:ATP-dependent protein folding chaperone"/>
    <property type="evidence" value="ECO:0007669"/>
    <property type="project" value="InterPro"/>
</dbReference>
<keyword evidence="3" id="KW-0143">Chaperone</keyword>
<evidence type="ECO:0000313" key="5">
    <source>
        <dbReference type="Proteomes" id="UP000663836"/>
    </source>
</evidence>
<comment type="caution">
    <text evidence="4">The sequence shown here is derived from an EMBL/GenBank/DDBJ whole genome shotgun (WGS) entry which is preliminary data.</text>
</comment>
<evidence type="ECO:0000256" key="1">
    <source>
        <dbReference type="ARBA" id="ARBA00022741"/>
    </source>
</evidence>
<dbReference type="InterPro" id="IPR017998">
    <property type="entry name" value="Chaperone_TCP-1"/>
</dbReference>
<name>A0A820MTX7_9BILA</name>
<dbReference type="InterPro" id="IPR002423">
    <property type="entry name" value="Cpn60/GroEL/TCP-1"/>
</dbReference>
<gene>
    <name evidence="4" type="ORF">JBS370_LOCUS42748</name>
</gene>
<dbReference type="Gene3D" id="3.50.7.10">
    <property type="entry name" value="GroEL"/>
    <property type="match status" value="1"/>
</dbReference>
<protein>
    <submittedName>
        <fullName evidence="4">Uncharacterized protein</fullName>
    </submittedName>
</protein>
<evidence type="ECO:0000313" key="4">
    <source>
        <dbReference type="EMBL" id="CAF4377842.1"/>
    </source>
</evidence>
<sequence length="64" mass="7260">IPGGSVEDSYLLKGTMLNKDVVHPKMKRRIENPRIVLLDCSLEYKKGESQTSLEFSGEPDFTYV</sequence>
<feature type="non-terminal residue" evidence="4">
    <location>
        <position position="1"/>
    </location>
</feature>
<proteinExistence type="predicted"/>
<dbReference type="AlphaFoldDB" id="A0A820MTX7"/>
<organism evidence="4 5">
    <name type="scientific">Rotaria sordida</name>
    <dbReference type="NCBI Taxonomy" id="392033"/>
    <lineage>
        <taxon>Eukaryota</taxon>
        <taxon>Metazoa</taxon>
        <taxon>Spiralia</taxon>
        <taxon>Gnathifera</taxon>
        <taxon>Rotifera</taxon>
        <taxon>Eurotatoria</taxon>
        <taxon>Bdelloidea</taxon>
        <taxon>Philodinida</taxon>
        <taxon>Philodinidae</taxon>
        <taxon>Rotaria</taxon>
    </lineage>
</organism>
<dbReference type="InterPro" id="IPR027409">
    <property type="entry name" value="GroEL-like_apical_dom_sf"/>
</dbReference>
<reference evidence="4" key="1">
    <citation type="submission" date="2021-02" db="EMBL/GenBank/DDBJ databases">
        <authorList>
            <person name="Nowell W R."/>
        </authorList>
    </citation>
    <scope>NUCLEOTIDE SEQUENCE</scope>
</reference>